<dbReference type="EMBL" id="JACEFO010001934">
    <property type="protein sequence ID" value="KAF8692626.1"/>
    <property type="molecule type" value="Genomic_DNA"/>
</dbReference>
<organism evidence="1 2">
    <name type="scientific">Digitaria exilis</name>
    <dbReference type="NCBI Taxonomy" id="1010633"/>
    <lineage>
        <taxon>Eukaryota</taxon>
        <taxon>Viridiplantae</taxon>
        <taxon>Streptophyta</taxon>
        <taxon>Embryophyta</taxon>
        <taxon>Tracheophyta</taxon>
        <taxon>Spermatophyta</taxon>
        <taxon>Magnoliopsida</taxon>
        <taxon>Liliopsida</taxon>
        <taxon>Poales</taxon>
        <taxon>Poaceae</taxon>
        <taxon>PACMAD clade</taxon>
        <taxon>Panicoideae</taxon>
        <taxon>Panicodae</taxon>
        <taxon>Paniceae</taxon>
        <taxon>Anthephorinae</taxon>
        <taxon>Digitaria</taxon>
    </lineage>
</organism>
<evidence type="ECO:0000313" key="2">
    <source>
        <dbReference type="Proteomes" id="UP000636709"/>
    </source>
</evidence>
<name>A0A835EIA8_9POAL</name>
<dbReference type="Proteomes" id="UP000636709">
    <property type="component" value="Unassembled WGS sequence"/>
</dbReference>
<sequence>MMLPLLSMDDPNVTHFVLYDWADKVGKFSLVTIDLSTKRVVGSVVPYINGEEDLYTDDADMVKAKPYFFMHFLPMEFPTFLNLHCSKEEEEHCVRHFHCIGNRSNHYCRKRKNSAFVAFTALAISSLSFNSAGFSDGLFQFKMDEIAFEV</sequence>
<evidence type="ECO:0000313" key="1">
    <source>
        <dbReference type="EMBL" id="KAF8692626.1"/>
    </source>
</evidence>
<comment type="caution">
    <text evidence="1">The sequence shown here is derived from an EMBL/GenBank/DDBJ whole genome shotgun (WGS) entry which is preliminary data.</text>
</comment>
<gene>
    <name evidence="1" type="ORF">HU200_039444</name>
</gene>
<reference evidence="1" key="1">
    <citation type="submission" date="2020-07" db="EMBL/GenBank/DDBJ databases">
        <title>Genome sequence and genetic diversity analysis of an under-domesticated orphan crop, white fonio (Digitaria exilis).</title>
        <authorList>
            <person name="Bennetzen J.L."/>
            <person name="Chen S."/>
            <person name="Ma X."/>
            <person name="Wang X."/>
            <person name="Yssel A.E.J."/>
            <person name="Chaluvadi S.R."/>
            <person name="Johnson M."/>
            <person name="Gangashetty P."/>
            <person name="Hamidou F."/>
            <person name="Sanogo M.D."/>
            <person name="Zwaenepoel A."/>
            <person name="Wallace J."/>
            <person name="Van De Peer Y."/>
            <person name="Van Deynze A."/>
        </authorList>
    </citation>
    <scope>NUCLEOTIDE SEQUENCE</scope>
    <source>
        <tissue evidence="1">Leaves</tissue>
    </source>
</reference>
<proteinExistence type="predicted"/>
<protein>
    <submittedName>
        <fullName evidence="1">Uncharacterized protein</fullName>
    </submittedName>
</protein>
<keyword evidence="2" id="KW-1185">Reference proteome</keyword>
<dbReference type="AlphaFoldDB" id="A0A835EIA8"/>
<accession>A0A835EIA8</accession>